<evidence type="ECO:0000313" key="2">
    <source>
        <dbReference type="Proteomes" id="UP000887578"/>
    </source>
</evidence>
<organism evidence="2 3">
    <name type="scientific">Panagrolaimus davidi</name>
    <dbReference type="NCBI Taxonomy" id="227884"/>
    <lineage>
        <taxon>Eukaryota</taxon>
        <taxon>Metazoa</taxon>
        <taxon>Ecdysozoa</taxon>
        <taxon>Nematoda</taxon>
        <taxon>Chromadorea</taxon>
        <taxon>Rhabditida</taxon>
        <taxon>Tylenchina</taxon>
        <taxon>Panagrolaimomorpha</taxon>
        <taxon>Panagrolaimoidea</taxon>
        <taxon>Panagrolaimidae</taxon>
        <taxon>Panagrolaimus</taxon>
    </lineage>
</organism>
<evidence type="ECO:0000313" key="3">
    <source>
        <dbReference type="WBParaSite" id="PDA_v2.g29693.t1"/>
    </source>
</evidence>
<dbReference type="WBParaSite" id="PDA_v2.g29693.t1">
    <property type="protein sequence ID" value="PDA_v2.g29693.t1"/>
    <property type="gene ID" value="PDA_v2.g29693"/>
</dbReference>
<proteinExistence type="predicted"/>
<dbReference type="AlphaFoldDB" id="A0A914QQQ5"/>
<protein>
    <submittedName>
        <fullName evidence="3">Uncharacterized protein</fullName>
    </submittedName>
</protein>
<reference evidence="3" key="1">
    <citation type="submission" date="2022-11" db="UniProtKB">
        <authorList>
            <consortium name="WormBaseParasite"/>
        </authorList>
    </citation>
    <scope>IDENTIFICATION</scope>
</reference>
<sequence>MSALIFKVIIIFPFEYLIEDYIAPAHEPEIQFFNIEQKLEGEEENIIELIDGTPKYVEAGTTLFELGYFKEKSIFNNVYAFKLLPASFKSFNYGKTSWGRLYFQTKCNEKNFKEFLSALFAVQAYIVGPEKKDVPLEVDGQWPEGHRLRDTLLIGNEYVRLDPERLPKDFLNIKKTKYAEEKIATKTKAGNKKKKNKSKINESTVAAATKPLPTDSNKSLAMFQREMKKKKAD</sequence>
<evidence type="ECO:0000256" key="1">
    <source>
        <dbReference type="SAM" id="MobiDB-lite"/>
    </source>
</evidence>
<feature type="compositionally biased region" description="Basic residues" evidence="1">
    <location>
        <begin position="189"/>
        <end position="198"/>
    </location>
</feature>
<name>A0A914QQQ5_9BILA</name>
<feature type="region of interest" description="Disordered" evidence="1">
    <location>
        <begin position="187"/>
        <end position="233"/>
    </location>
</feature>
<keyword evidence="2" id="KW-1185">Reference proteome</keyword>
<accession>A0A914QQQ5</accession>
<dbReference type="Proteomes" id="UP000887578">
    <property type="component" value="Unplaced"/>
</dbReference>